<organism evidence="1 2">
    <name type="scientific">Phomopsis amygdali</name>
    <name type="common">Fusicoccum amygdali</name>
    <dbReference type="NCBI Taxonomy" id="1214568"/>
    <lineage>
        <taxon>Eukaryota</taxon>
        <taxon>Fungi</taxon>
        <taxon>Dikarya</taxon>
        <taxon>Ascomycota</taxon>
        <taxon>Pezizomycotina</taxon>
        <taxon>Sordariomycetes</taxon>
        <taxon>Sordariomycetidae</taxon>
        <taxon>Diaporthales</taxon>
        <taxon>Diaporthaceae</taxon>
        <taxon>Diaporthe</taxon>
    </lineage>
</organism>
<sequence length="352" mass="38652">MLESPLDFPQVWQKPAFPLLLATLRRLRVDPPVWNLKASRNDILKHQETTVEDPREIAAYLSTIIKSPLGWLDDDDRETIWDEASKRFSERCGRSAMGEITRRWPFEGDADDPFDLILREPALTGDNLGLKTWGSSYVLAQMLYTIGETSLAHLFGKGVSQPRPAVLEMGSGTGLLGLAAAAIWRTRVILSDLPEIVPNLAHNVEKNLQTVQGRGGSLASGALTWGGDGDEIDPVLFTEKNSFNAGVGLAVIVADPLYDDHHPGLLAGAIDDQLSLDANARVVIMVPQRDAVTVNLLSKLRQELASKTTSFVCLEETIVPGRDDWGANEDEEAGHVKCWLGIFARQNVVNKI</sequence>
<dbReference type="InterPro" id="IPR019410">
    <property type="entry name" value="Methyltransf_16"/>
</dbReference>
<evidence type="ECO:0000313" key="2">
    <source>
        <dbReference type="Proteomes" id="UP001265746"/>
    </source>
</evidence>
<dbReference type="Pfam" id="PF10294">
    <property type="entry name" value="Methyltransf_16"/>
    <property type="match status" value="1"/>
</dbReference>
<dbReference type="InterPro" id="IPR029063">
    <property type="entry name" value="SAM-dependent_MTases_sf"/>
</dbReference>
<gene>
    <name evidence="1" type="ORF">N8I77_011979</name>
</gene>
<reference evidence="1" key="1">
    <citation type="submission" date="2023-06" db="EMBL/GenBank/DDBJ databases">
        <authorList>
            <person name="Noh H."/>
        </authorList>
    </citation>
    <scope>NUCLEOTIDE SEQUENCE</scope>
    <source>
        <strain evidence="1">DUCC20226</strain>
    </source>
</reference>
<evidence type="ECO:0000313" key="1">
    <source>
        <dbReference type="EMBL" id="KAK2598579.1"/>
    </source>
</evidence>
<dbReference type="AlphaFoldDB" id="A0AAD9S589"/>
<proteinExistence type="predicted"/>
<dbReference type="SUPFAM" id="SSF53335">
    <property type="entry name" value="S-adenosyl-L-methionine-dependent methyltransferases"/>
    <property type="match status" value="1"/>
</dbReference>
<dbReference type="Proteomes" id="UP001265746">
    <property type="component" value="Unassembled WGS sequence"/>
</dbReference>
<dbReference type="Gene3D" id="3.40.50.150">
    <property type="entry name" value="Vaccinia Virus protein VP39"/>
    <property type="match status" value="1"/>
</dbReference>
<dbReference type="EMBL" id="JAUJFL010000008">
    <property type="protein sequence ID" value="KAK2598579.1"/>
    <property type="molecule type" value="Genomic_DNA"/>
</dbReference>
<dbReference type="PANTHER" id="PTHR14614:SF156">
    <property type="entry name" value="PROTEIN-LYSINE N-METHYLTRANSFERASE EFM2"/>
    <property type="match status" value="1"/>
</dbReference>
<dbReference type="GO" id="GO:0005829">
    <property type="term" value="C:cytosol"/>
    <property type="evidence" value="ECO:0007669"/>
    <property type="project" value="TreeGrafter"/>
</dbReference>
<keyword evidence="2" id="KW-1185">Reference proteome</keyword>
<protein>
    <submittedName>
        <fullName evidence="1">Uncharacterized protein</fullName>
    </submittedName>
</protein>
<accession>A0AAD9S589</accession>
<dbReference type="PANTHER" id="PTHR14614">
    <property type="entry name" value="HEPATOCELLULAR CARCINOMA-ASSOCIATED ANTIGEN"/>
    <property type="match status" value="1"/>
</dbReference>
<dbReference type="GO" id="GO:0008757">
    <property type="term" value="F:S-adenosylmethionine-dependent methyltransferase activity"/>
    <property type="evidence" value="ECO:0007669"/>
    <property type="project" value="UniProtKB-ARBA"/>
</dbReference>
<comment type="caution">
    <text evidence="1">The sequence shown here is derived from an EMBL/GenBank/DDBJ whole genome shotgun (WGS) entry which is preliminary data.</text>
</comment>
<name>A0AAD9S589_PHOAM</name>